<dbReference type="PRINTS" id="PR00364">
    <property type="entry name" value="DISEASERSIST"/>
</dbReference>
<keyword evidence="3" id="KW-0611">Plant defense</keyword>
<dbReference type="PROSITE" id="PS51153">
    <property type="entry name" value="RPW8"/>
    <property type="match status" value="1"/>
</dbReference>
<evidence type="ECO:0000259" key="4">
    <source>
        <dbReference type="PROSITE" id="PS51153"/>
    </source>
</evidence>
<dbReference type="InterPro" id="IPR042197">
    <property type="entry name" value="Apaf_helical"/>
</dbReference>
<evidence type="ECO:0000256" key="3">
    <source>
        <dbReference type="ARBA" id="ARBA00022821"/>
    </source>
</evidence>
<dbReference type="Pfam" id="PF05659">
    <property type="entry name" value="RPW8"/>
    <property type="match status" value="1"/>
</dbReference>
<dbReference type="Proteomes" id="UP001174677">
    <property type="component" value="Chromosome 7"/>
</dbReference>
<dbReference type="PANTHER" id="PTHR36766">
    <property type="entry name" value="PLANT BROAD-SPECTRUM MILDEW RESISTANCE PROTEIN RPW8"/>
    <property type="match status" value="1"/>
</dbReference>
<dbReference type="InterPro" id="IPR036388">
    <property type="entry name" value="WH-like_DNA-bd_sf"/>
</dbReference>
<keyword evidence="2" id="KW-0677">Repeat</keyword>
<feature type="domain" description="RPW8" evidence="4">
    <location>
        <begin position="1"/>
        <end position="151"/>
    </location>
</feature>
<evidence type="ECO:0000313" key="5">
    <source>
        <dbReference type="EMBL" id="KAJ9177209.1"/>
    </source>
</evidence>
<evidence type="ECO:0000256" key="1">
    <source>
        <dbReference type="ARBA" id="ARBA00008894"/>
    </source>
</evidence>
<sequence length="818" mass="93057">MAAALVGGAALGAAFGELLKAVVKARNRALMFNTILKRMESTLKSIIPVIKEIEELNKVLDRPKQEMGQIMEQIKKGEELVLECSGIHWLACWKRPKYAGKLIKLEKSLKSFFEIVMQAQQARDGKETLLEVKDLRMDLKRLDLNVKTSRAHNVNGYIAPLVLPEPLINPIGLEVPLRELKMELFNDKVSMVVLSAPPGCGKTTLAKLLCHDKEVKEKFGDNIFFVIVSRKPTLESIVQRLFQHKGYEVPQFQTDEHLVYHLEQFLKSLAPSAILLILDDIWPESDSLLDKFNFQIPNYKILVTSRSSLRRFGSSYKLKPLNDKDAMTVFCNSAFLQDKSSNIDEDVVKKIVKGCKGFPLALKVVGRSLCGEPEEIWKRKEMELSKHGTIFEDDELIHCLQSSLDALDNKIIVKECFMDLCSFPEDQRIPATALIDMWAELYELDEDGVHAIANLHELSNRNLIDLCVARKDASGYYNKHFVMQHDLLRELAILQSSLESFEKRKRLIIEIRANNVPNWCMEQKQPSVGGRLLSIFTDEKFSSNWCNIQAPEVEVLVLNCRTKTYSLPDFFGKMKKLKVLIVTKYGFFPTEIRNFPFLGTISNLKRIRLEKVSIPSFGFTSVQFKNLHKITLVLCNIGQAFSSTSTIQVSDALPNLVEINIDYSNDLVELPVGLCQLIQLGKLSITNCHKLVALPKEIGNLVNLEIVRFSGCIELAELPSTIGSLHKLKILDISECSEIRKLPEQIRDLQNLRKLHMIGCSNKIELPPSILELEHLKEVICDEEIANLWEPFVDQLENLEIQVDKEDINLNWLYNVGF</sequence>
<evidence type="ECO:0000256" key="2">
    <source>
        <dbReference type="ARBA" id="ARBA00022737"/>
    </source>
</evidence>
<dbReference type="InterPro" id="IPR027417">
    <property type="entry name" value="P-loop_NTPase"/>
</dbReference>
<name>A0ABQ9MAB1_HEVBR</name>
<dbReference type="Gene3D" id="3.40.50.300">
    <property type="entry name" value="P-loop containing nucleotide triphosphate hydrolases"/>
    <property type="match status" value="1"/>
</dbReference>
<keyword evidence="6" id="KW-1185">Reference proteome</keyword>
<dbReference type="SUPFAM" id="SSF52047">
    <property type="entry name" value="RNI-like"/>
    <property type="match status" value="1"/>
</dbReference>
<dbReference type="Pfam" id="PF00931">
    <property type="entry name" value="NB-ARC"/>
    <property type="match status" value="1"/>
</dbReference>
<proteinExistence type="inferred from homology"/>
<dbReference type="Gene3D" id="1.10.10.10">
    <property type="entry name" value="Winged helix-like DNA-binding domain superfamily/Winged helix DNA-binding domain"/>
    <property type="match status" value="1"/>
</dbReference>
<dbReference type="Gene3D" id="1.10.8.430">
    <property type="entry name" value="Helical domain of apoptotic protease-activating factors"/>
    <property type="match status" value="1"/>
</dbReference>
<gene>
    <name evidence="5" type="ORF">P3X46_012448</name>
</gene>
<dbReference type="EMBL" id="JARPOI010000007">
    <property type="protein sequence ID" value="KAJ9177209.1"/>
    <property type="molecule type" value="Genomic_DNA"/>
</dbReference>
<dbReference type="SUPFAM" id="SSF52540">
    <property type="entry name" value="P-loop containing nucleoside triphosphate hydrolases"/>
    <property type="match status" value="1"/>
</dbReference>
<accession>A0ABQ9MAB1</accession>
<dbReference type="InterPro" id="IPR032675">
    <property type="entry name" value="LRR_dom_sf"/>
</dbReference>
<dbReference type="PANTHER" id="PTHR36766:SF3">
    <property type="entry name" value="RPW8 DOMAIN-CONTAINING PROTEIN"/>
    <property type="match status" value="1"/>
</dbReference>
<reference evidence="5" key="1">
    <citation type="journal article" date="2023" name="Plant Biotechnol. J.">
        <title>Chromosome-level wild Hevea brasiliensis genome provides new tools for genomic-assisted breeding and valuable loci to elevate rubber yield.</title>
        <authorList>
            <person name="Cheng H."/>
            <person name="Song X."/>
            <person name="Hu Y."/>
            <person name="Wu T."/>
            <person name="Yang Q."/>
            <person name="An Z."/>
            <person name="Feng S."/>
            <person name="Deng Z."/>
            <person name="Wu W."/>
            <person name="Zeng X."/>
            <person name="Tu M."/>
            <person name="Wang X."/>
            <person name="Huang H."/>
        </authorList>
    </citation>
    <scope>NUCLEOTIDE SEQUENCE</scope>
    <source>
        <strain evidence="5">MT/VB/25A 57/8</strain>
    </source>
</reference>
<organism evidence="5 6">
    <name type="scientific">Hevea brasiliensis</name>
    <name type="common">Para rubber tree</name>
    <name type="synonym">Siphonia brasiliensis</name>
    <dbReference type="NCBI Taxonomy" id="3981"/>
    <lineage>
        <taxon>Eukaryota</taxon>
        <taxon>Viridiplantae</taxon>
        <taxon>Streptophyta</taxon>
        <taxon>Embryophyta</taxon>
        <taxon>Tracheophyta</taxon>
        <taxon>Spermatophyta</taxon>
        <taxon>Magnoliopsida</taxon>
        <taxon>eudicotyledons</taxon>
        <taxon>Gunneridae</taxon>
        <taxon>Pentapetalae</taxon>
        <taxon>rosids</taxon>
        <taxon>fabids</taxon>
        <taxon>Malpighiales</taxon>
        <taxon>Euphorbiaceae</taxon>
        <taxon>Crotonoideae</taxon>
        <taxon>Micrandreae</taxon>
        <taxon>Hevea</taxon>
    </lineage>
</organism>
<dbReference type="InterPro" id="IPR008808">
    <property type="entry name" value="Powdery_mildew-R_dom"/>
</dbReference>
<dbReference type="Gene3D" id="3.80.10.10">
    <property type="entry name" value="Ribonuclease Inhibitor"/>
    <property type="match status" value="1"/>
</dbReference>
<comment type="similarity">
    <text evidence="1">Belongs to the disease resistance NB-LRR family.</text>
</comment>
<dbReference type="InterPro" id="IPR055414">
    <property type="entry name" value="LRR_R13L4/SHOC2-like"/>
</dbReference>
<dbReference type="Pfam" id="PF23598">
    <property type="entry name" value="LRR_14"/>
    <property type="match status" value="1"/>
</dbReference>
<evidence type="ECO:0000313" key="6">
    <source>
        <dbReference type="Proteomes" id="UP001174677"/>
    </source>
</evidence>
<comment type="caution">
    <text evidence="5">The sequence shown here is derived from an EMBL/GenBank/DDBJ whole genome shotgun (WGS) entry which is preliminary data.</text>
</comment>
<dbReference type="InterPro" id="IPR002182">
    <property type="entry name" value="NB-ARC"/>
</dbReference>
<protein>
    <recommendedName>
        <fullName evidence="4">RPW8 domain-containing protein</fullName>
    </recommendedName>
</protein>